<dbReference type="GO" id="GO:0089702">
    <property type="term" value="F:undecaprenyl-phosphate glucose phosphotransferase activity"/>
    <property type="evidence" value="ECO:0007669"/>
    <property type="project" value="TreeGrafter"/>
</dbReference>
<keyword evidence="5 6" id="KW-0472">Membrane</keyword>
<dbReference type="EMBL" id="UOEY01000052">
    <property type="protein sequence ID" value="VAW37891.1"/>
    <property type="molecule type" value="Genomic_DNA"/>
</dbReference>
<dbReference type="InterPro" id="IPR017464">
    <property type="entry name" value="Sugar_tfrase_EpsB_2"/>
</dbReference>
<evidence type="ECO:0000256" key="6">
    <source>
        <dbReference type="SAM" id="Phobius"/>
    </source>
</evidence>
<evidence type="ECO:0000259" key="7">
    <source>
        <dbReference type="Pfam" id="PF02397"/>
    </source>
</evidence>
<dbReference type="Gene3D" id="3.40.50.720">
    <property type="entry name" value="NAD(P)-binding Rossmann-like Domain"/>
    <property type="match status" value="1"/>
</dbReference>
<dbReference type="InterPro" id="IPR003362">
    <property type="entry name" value="Bact_transf"/>
</dbReference>
<dbReference type="GO" id="GO:0009242">
    <property type="term" value="P:colanic acid biosynthetic process"/>
    <property type="evidence" value="ECO:0007669"/>
    <property type="project" value="TreeGrafter"/>
</dbReference>
<dbReference type="PANTHER" id="PTHR30576">
    <property type="entry name" value="COLANIC BIOSYNTHESIS UDP-GLUCOSE LIPID CARRIER TRANSFERASE"/>
    <property type="match status" value="1"/>
</dbReference>
<comment type="subcellular location">
    <subcellularLocation>
        <location evidence="1">Membrane</location>
        <topology evidence="1">Multi-pass membrane protein</topology>
    </subcellularLocation>
</comment>
<protein>
    <submittedName>
        <fullName evidence="8">Undecaprenyl-phosphate galactosephosphotransferase</fullName>
        <ecNumber evidence="8">2.7.8.6</ecNumber>
    </submittedName>
</protein>
<feature type="transmembrane region" description="Helical" evidence="6">
    <location>
        <begin position="275"/>
        <end position="301"/>
    </location>
</feature>
<dbReference type="InterPro" id="IPR017475">
    <property type="entry name" value="EPS_sugar_tfrase"/>
</dbReference>
<dbReference type="GO" id="GO:0047360">
    <property type="term" value="F:undecaprenyl-phosphate galactose phosphotransferase activity"/>
    <property type="evidence" value="ECO:0007669"/>
    <property type="project" value="UniProtKB-EC"/>
</dbReference>
<evidence type="ECO:0000256" key="3">
    <source>
        <dbReference type="ARBA" id="ARBA00022692"/>
    </source>
</evidence>
<evidence type="ECO:0000256" key="4">
    <source>
        <dbReference type="ARBA" id="ARBA00022989"/>
    </source>
</evidence>
<keyword evidence="3 6" id="KW-0812">Transmembrane</keyword>
<dbReference type="Pfam" id="PF13727">
    <property type="entry name" value="CoA_binding_3"/>
    <property type="match status" value="1"/>
</dbReference>
<dbReference type="Pfam" id="PF02397">
    <property type="entry name" value="Bac_transf"/>
    <property type="match status" value="1"/>
</dbReference>
<gene>
    <name evidence="8" type="ORF">MNBD_DELTA04-1218</name>
</gene>
<dbReference type="EC" id="2.7.8.6" evidence="8"/>
<dbReference type="PANTHER" id="PTHR30576:SF21">
    <property type="entry name" value="UDP-GLUCOSE:UNDECAPRENYL-PHOSPHATE GLUCOSE-1-PHOSPHATE TRANSFERASE"/>
    <property type="match status" value="1"/>
</dbReference>
<keyword evidence="2 8" id="KW-0808">Transferase</keyword>
<feature type="transmembrane region" description="Helical" evidence="6">
    <location>
        <begin position="111"/>
        <end position="130"/>
    </location>
</feature>
<proteinExistence type="predicted"/>
<feature type="transmembrane region" description="Helical" evidence="6">
    <location>
        <begin position="41"/>
        <end position="66"/>
    </location>
</feature>
<feature type="domain" description="Bacterial sugar transferase" evidence="7">
    <location>
        <begin position="273"/>
        <end position="455"/>
    </location>
</feature>
<name>A0A3B0V4K5_9ZZZZ</name>
<evidence type="ECO:0000256" key="1">
    <source>
        <dbReference type="ARBA" id="ARBA00004141"/>
    </source>
</evidence>
<dbReference type="AlphaFoldDB" id="A0A3B0V4K5"/>
<accession>A0A3B0V4K5</accession>
<evidence type="ECO:0000313" key="8">
    <source>
        <dbReference type="EMBL" id="VAW37891.1"/>
    </source>
</evidence>
<reference evidence="8" key="1">
    <citation type="submission" date="2018-06" db="EMBL/GenBank/DDBJ databases">
        <authorList>
            <person name="Zhirakovskaya E."/>
        </authorList>
    </citation>
    <scope>NUCLEOTIDE SEQUENCE</scope>
</reference>
<evidence type="ECO:0000256" key="5">
    <source>
        <dbReference type="ARBA" id="ARBA00023136"/>
    </source>
</evidence>
<sequence>MPYILKKYYPPRNVFFFLGEGLLIFFSINAVYLFFKGPEVFYSTILLYGMRSLFMTAIFQLALYFFDLYDLSEDLSAQHVTARVVQAFGAGCIVLALVYYFFPIIVIPTRVFAAGFVAVCASIFLWRFLYNYVLKKKMFAQRVIVVGTGKMAREIADEIERRRDSGFTIVSFVGDEVPPFPLPADIPVSGDVDNLLQLCQQYRVERVVVALDNRRGKTPVQKLLLCKSRGFPVEYGITFYERLAGKILVEKVNPDWFIFSRDFNKGRLLSFCKRFLDVMLSLFGLLVTLPFTLASCLIIKLESPGPIFYSQERVGELGKVFRVLKFRSMRSDAEKDGPAWALKNDTRVTRYGRIMRNLRIDELPQMWNVLKGDMSFVGPRPERPVFVKKLSGAIPYYSMRHSIKPGITGWAQICYSYGASEEDALHKLEYDLYYIKYMSLQMDLWVIFQTIKTVLFQKGAR</sequence>
<feature type="transmembrane region" description="Helical" evidence="6">
    <location>
        <begin position="14"/>
        <end position="35"/>
    </location>
</feature>
<organism evidence="8">
    <name type="scientific">hydrothermal vent metagenome</name>
    <dbReference type="NCBI Taxonomy" id="652676"/>
    <lineage>
        <taxon>unclassified sequences</taxon>
        <taxon>metagenomes</taxon>
        <taxon>ecological metagenomes</taxon>
    </lineage>
</organism>
<keyword evidence="4 6" id="KW-1133">Transmembrane helix</keyword>
<dbReference type="NCBIfam" id="TIGR03025">
    <property type="entry name" value="EPS_sugtrans"/>
    <property type="match status" value="1"/>
</dbReference>
<dbReference type="NCBIfam" id="TIGR03013">
    <property type="entry name" value="EpsB_2"/>
    <property type="match status" value="1"/>
</dbReference>
<feature type="transmembrane region" description="Helical" evidence="6">
    <location>
        <begin position="87"/>
        <end position="105"/>
    </location>
</feature>
<evidence type="ECO:0000256" key="2">
    <source>
        <dbReference type="ARBA" id="ARBA00022679"/>
    </source>
</evidence>
<dbReference type="GO" id="GO:0016020">
    <property type="term" value="C:membrane"/>
    <property type="evidence" value="ECO:0007669"/>
    <property type="project" value="UniProtKB-SubCell"/>
</dbReference>